<evidence type="ECO:0000256" key="8">
    <source>
        <dbReference type="RuleBase" id="RU000688"/>
    </source>
</evidence>
<keyword evidence="5 9" id="KW-0472">Membrane</keyword>
<dbReference type="PANTHER" id="PTHR24243:SF208">
    <property type="entry name" value="PYROKININ-1 RECEPTOR"/>
    <property type="match status" value="1"/>
</dbReference>
<keyword evidence="12" id="KW-1185">Reference proteome</keyword>
<comment type="subcellular location">
    <subcellularLocation>
        <location evidence="1">Membrane</location>
        <topology evidence="1">Multi-pass membrane protein</topology>
    </subcellularLocation>
</comment>
<evidence type="ECO:0000256" key="9">
    <source>
        <dbReference type="SAM" id="Phobius"/>
    </source>
</evidence>
<gene>
    <name evidence="11" type="ORF">DPMN_066769</name>
</gene>
<evidence type="ECO:0000256" key="4">
    <source>
        <dbReference type="ARBA" id="ARBA00023040"/>
    </source>
</evidence>
<dbReference type="AlphaFoldDB" id="A0A9D3YZ35"/>
<feature type="transmembrane region" description="Helical" evidence="9">
    <location>
        <begin position="110"/>
        <end position="129"/>
    </location>
</feature>
<dbReference type="PROSITE" id="PS00237">
    <property type="entry name" value="G_PROTEIN_RECEP_F1_1"/>
    <property type="match status" value="1"/>
</dbReference>
<comment type="similarity">
    <text evidence="8">Belongs to the G-protein coupled receptor 1 family.</text>
</comment>
<comment type="caution">
    <text evidence="11">The sequence shown here is derived from an EMBL/GenBank/DDBJ whole genome shotgun (WGS) entry which is preliminary data.</text>
</comment>
<dbReference type="GO" id="GO:0005886">
    <property type="term" value="C:plasma membrane"/>
    <property type="evidence" value="ECO:0007669"/>
    <property type="project" value="TreeGrafter"/>
</dbReference>
<dbReference type="InterPro" id="IPR000276">
    <property type="entry name" value="GPCR_Rhodpsn"/>
</dbReference>
<evidence type="ECO:0000256" key="5">
    <source>
        <dbReference type="ARBA" id="ARBA00023136"/>
    </source>
</evidence>
<reference evidence="11" key="2">
    <citation type="submission" date="2020-11" db="EMBL/GenBank/DDBJ databases">
        <authorList>
            <person name="McCartney M.A."/>
            <person name="Auch B."/>
            <person name="Kono T."/>
            <person name="Mallez S."/>
            <person name="Becker A."/>
            <person name="Gohl D.M."/>
            <person name="Silverstein K.A.T."/>
            <person name="Koren S."/>
            <person name="Bechman K.B."/>
            <person name="Herman A."/>
            <person name="Abrahante J.E."/>
            <person name="Garbe J."/>
        </authorList>
    </citation>
    <scope>NUCLEOTIDE SEQUENCE</scope>
    <source>
        <strain evidence="11">Duluth1</strain>
        <tissue evidence="11">Whole animal</tissue>
    </source>
</reference>
<dbReference type="PROSITE" id="PS50262">
    <property type="entry name" value="G_PROTEIN_RECEP_F1_2"/>
    <property type="match status" value="1"/>
</dbReference>
<keyword evidence="2 8" id="KW-0812">Transmembrane</keyword>
<organism evidence="11 12">
    <name type="scientific">Dreissena polymorpha</name>
    <name type="common">Zebra mussel</name>
    <name type="synonym">Mytilus polymorpha</name>
    <dbReference type="NCBI Taxonomy" id="45954"/>
    <lineage>
        <taxon>Eukaryota</taxon>
        <taxon>Metazoa</taxon>
        <taxon>Spiralia</taxon>
        <taxon>Lophotrochozoa</taxon>
        <taxon>Mollusca</taxon>
        <taxon>Bivalvia</taxon>
        <taxon>Autobranchia</taxon>
        <taxon>Heteroconchia</taxon>
        <taxon>Euheterodonta</taxon>
        <taxon>Imparidentia</taxon>
        <taxon>Neoheterodontei</taxon>
        <taxon>Myida</taxon>
        <taxon>Dreissenoidea</taxon>
        <taxon>Dreissenidae</taxon>
        <taxon>Dreissena</taxon>
    </lineage>
</organism>
<feature type="transmembrane region" description="Helical" evidence="9">
    <location>
        <begin position="38"/>
        <end position="58"/>
    </location>
</feature>
<evidence type="ECO:0000256" key="2">
    <source>
        <dbReference type="ARBA" id="ARBA00022692"/>
    </source>
</evidence>
<dbReference type="PRINTS" id="PR00237">
    <property type="entry name" value="GPCRRHODOPSN"/>
</dbReference>
<dbReference type="EMBL" id="JAIWYP010000014">
    <property type="protein sequence ID" value="KAH3707367.1"/>
    <property type="molecule type" value="Genomic_DNA"/>
</dbReference>
<evidence type="ECO:0000256" key="1">
    <source>
        <dbReference type="ARBA" id="ARBA00004141"/>
    </source>
</evidence>
<feature type="domain" description="G-protein coupled receptors family 1 profile" evidence="10">
    <location>
        <begin position="50"/>
        <end position="171"/>
    </location>
</feature>
<feature type="transmembrane region" description="Helical" evidence="9">
    <location>
        <begin position="70"/>
        <end position="90"/>
    </location>
</feature>
<dbReference type="Proteomes" id="UP000828390">
    <property type="component" value="Unassembled WGS sequence"/>
</dbReference>
<sequence>MSSNESISCVKDWGNCSLNNLNQNMPAITQTILSTYTMFLYAIIALRVSGNLIVLFVFIKHKPASTTDWFILFIATCDFFSSAFNVPVYVTFTNTFWAKYGNDVICKLHMFLSQSIVLSSSFLICGLAVDRYLKICKANSIILTSKRARNGCLRGDPCHNSVVNTMFLAVS</sequence>
<name>A0A9D3YZ35_DREPO</name>
<dbReference type="InterPro" id="IPR017452">
    <property type="entry name" value="GPCR_Rhodpsn_7TM"/>
</dbReference>
<proteinExistence type="inferred from homology"/>
<evidence type="ECO:0000313" key="11">
    <source>
        <dbReference type="EMBL" id="KAH3707367.1"/>
    </source>
</evidence>
<evidence type="ECO:0000256" key="7">
    <source>
        <dbReference type="ARBA" id="ARBA00023224"/>
    </source>
</evidence>
<dbReference type="Pfam" id="PF00001">
    <property type="entry name" value="7tm_1"/>
    <property type="match status" value="1"/>
</dbReference>
<keyword evidence="3 9" id="KW-1133">Transmembrane helix</keyword>
<protein>
    <recommendedName>
        <fullName evidence="10">G-protein coupled receptors family 1 profile domain-containing protein</fullName>
    </recommendedName>
</protein>
<reference evidence="11" key="1">
    <citation type="journal article" date="2019" name="bioRxiv">
        <title>The Genome of the Zebra Mussel, Dreissena polymorpha: A Resource for Invasive Species Research.</title>
        <authorList>
            <person name="McCartney M.A."/>
            <person name="Auch B."/>
            <person name="Kono T."/>
            <person name="Mallez S."/>
            <person name="Zhang Y."/>
            <person name="Obille A."/>
            <person name="Becker A."/>
            <person name="Abrahante J.E."/>
            <person name="Garbe J."/>
            <person name="Badalamenti J.P."/>
            <person name="Herman A."/>
            <person name="Mangelson H."/>
            <person name="Liachko I."/>
            <person name="Sullivan S."/>
            <person name="Sone E.D."/>
            <person name="Koren S."/>
            <person name="Silverstein K.A.T."/>
            <person name="Beckman K.B."/>
            <person name="Gohl D.M."/>
        </authorList>
    </citation>
    <scope>NUCLEOTIDE SEQUENCE</scope>
    <source>
        <strain evidence="11">Duluth1</strain>
        <tissue evidence="11">Whole animal</tissue>
    </source>
</reference>
<keyword evidence="4 8" id="KW-0297">G-protein coupled receptor</keyword>
<evidence type="ECO:0000256" key="3">
    <source>
        <dbReference type="ARBA" id="ARBA00022989"/>
    </source>
</evidence>
<keyword evidence="7 8" id="KW-0807">Transducer</keyword>
<accession>A0A9D3YZ35</accession>
<dbReference type="GO" id="GO:0004930">
    <property type="term" value="F:G protein-coupled receptor activity"/>
    <property type="evidence" value="ECO:0007669"/>
    <property type="project" value="UniProtKB-KW"/>
</dbReference>
<evidence type="ECO:0000256" key="6">
    <source>
        <dbReference type="ARBA" id="ARBA00023170"/>
    </source>
</evidence>
<dbReference type="SUPFAM" id="SSF81321">
    <property type="entry name" value="Family A G protein-coupled receptor-like"/>
    <property type="match status" value="1"/>
</dbReference>
<evidence type="ECO:0000313" key="12">
    <source>
        <dbReference type="Proteomes" id="UP000828390"/>
    </source>
</evidence>
<evidence type="ECO:0000259" key="10">
    <source>
        <dbReference type="PROSITE" id="PS50262"/>
    </source>
</evidence>
<keyword evidence="6 8" id="KW-0675">Receptor</keyword>
<dbReference type="PANTHER" id="PTHR24243">
    <property type="entry name" value="G-PROTEIN COUPLED RECEPTOR"/>
    <property type="match status" value="1"/>
</dbReference>
<dbReference type="Gene3D" id="1.20.1070.10">
    <property type="entry name" value="Rhodopsin 7-helix transmembrane proteins"/>
    <property type="match status" value="1"/>
</dbReference>